<protein>
    <submittedName>
        <fullName evidence="6">Trypsin-like peptidase domain-containing protein</fullName>
    </submittedName>
</protein>
<feature type="domain" description="PDZ" evidence="5">
    <location>
        <begin position="332"/>
        <end position="427"/>
    </location>
</feature>
<evidence type="ECO:0000256" key="4">
    <source>
        <dbReference type="SAM" id="MobiDB-lite"/>
    </source>
</evidence>
<dbReference type="InterPro" id="IPR051201">
    <property type="entry name" value="Chloro_Bact_Ser_Proteases"/>
</dbReference>
<dbReference type="SUPFAM" id="SSF50156">
    <property type="entry name" value="PDZ domain-like"/>
    <property type="match status" value="1"/>
</dbReference>
<gene>
    <name evidence="6" type="ORF">GCM10023226_09860</name>
</gene>
<evidence type="ECO:0000259" key="5">
    <source>
        <dbReference type="PROSITE" id="PS50106"/>
    </source>
</evidence>
<keyword evidence="2" id="KW-0645">Protease</keyword>
<feature type="compositionally biased region" description="Basic and acidic residues" evidence="4">
    <location>
        <begin position="28"/>
        <end position="43"/>
    </location>
</feature>
<comment type="similarity">
    <text evidence="1">Belongs to the peptidase S1C family.</text>
</comment>
<dbReference type="InterPro" id="IPR009003">
    <property type="entry name" value="Peptidase_S1_PA"/>
</dbReference>
<dbReference type="RefSeq" id="WP_345263223.1">
    <property type="nucleotide sequence ID" value="NZ_BAABIM010000001.1"/>
</dbReference>
<feature type="region of interest" description="Disordered" evidence="4">
    <location>
        <begin position="423"/>
        <end position="443"/>
    </location>
</feature>
<dbReference type="Pfam" id="PF13365">
    <property type="entry name" value="Trypsin_2"/>
    <property type="match status" value="1"/>
</dbReference>
<dbReference type="InterPro" id="IPR036034">
    <property type="entry name" value="PDZ_sf"/>
</dbReference>
<evidence type="ECO:0000256" key="2">
    <source>
        <dbReference type="ARBA" id="ARBA00022670"/>
    </source>
</evidence>
<evidence type="ECO:0000313" key="7">
    <source>
        <dbReference type="Proteomes" id="UP001500621"/>
    </source>
</evidence>
<organism evidence="6 7">
    <name type="scientific">Nocardioides nanhaiensis</name>
    <dbReference type="NCBI Taxonomy" id="1476871"/>
    <lineage>
        <taxon>Bacteria</taxon>
        <taxon>Bacillati</taxon>
        <taxon>Actinomycetota</taxon>
        <taxon>Actinomycetes</taxon>
        <taxon>Propionibacteriales</taxon>
        <taxon>Nocardioidaceae</taxon>
        <taxon>Nocardioides</taxon>
    </lineage>
</organism>
<accession>A0ABP8VWL7</accession>
<keyword evidence="3" id="KW-0378">Hydrolase</keyword>
<proteinExistence type="inferred from homology"/>
<dbReference type="SMART" id="SM00228">
    <property type="entry name" value="PDZ"/>
    <property type="match status" value="1"/>
</dbReference>
<feature type="region of interest" description="Disordered" evidence="4">
    <location>
        <begin position="1"/>
        <end position="72"/>
    </location>
</feature>
<feature type="compositionally biased region" description="Low complexity" evidence="4">
    <location>
        <begin position="46"/>
        <end position="55"/>
    </location>
</feature>
<sequence>MSQYPTFPPPSEPPTRREDTQPLPADGSPRHHDGDRDTRRDNPFETAYAATGAGQAPPPYGAAPQRPVPPARGRRRFAATVVAASLLVGGGAGIGGAAAYSALAGEDGGAGATTVRTSQVVDTPDTPAADGSVESVAQSVLPSTVELDVTGAGESGSGSGAILSSDGLILTNEHVAGLAGEGGSITVRFADGSKAPGEIVGLDPLTDTALVQAQDVSGLTPITIGTSGDLQVGEPVVAIGSPFGLESTVTTGIVSALDRPVEVGTDAAGNSTTYPAIQTDAAINPGNSGGPLVDMNGHLVGINSSIRSTGSSMGGEAGSIGLGFAIPVDDVLPIIDQMQNGETPTHAQLGITVGDVAQTGVSSATVTEGAEIQEINDGSAAGDAGLEPGDVITAIDDAAVDSSSSLVATIRSYRPGDKVEVTYERDGEEATTTLTLGSDAEQG</sequence>
<feature type="compositionally biased region" description="Pro residues" evidence="4">
    <location>
        <begin position="56"/>
        <end position="70"/>
    </location>
</feature>
<evidence type="ECO:0000313" key="6">
    <source>
        <dbReference type="EMBL" id="GAA4674708.1"/>
    </source>
</evidence>
<dbReference type="InterPro" id="IPR001478">
    <property type="entry name" value="PDZ"/>
</dbReference>
<dbReference type="EMBL" id="BAABIM010000001">
    <property type="protein sequence ID" value="GAA4674708.1"/>
    <property type="molecule type" value="Genomic_DNA"/>
</dbReference>
<reference evidence="7" key="1">
    <citation type="journal article" date="2019" name="Int. J. Syst. Evol. Microbiol.">
        <title>The Global Catalogue of Microorganisms (GCM) 10K type strain sequencing project: providing services to taxonomists for standard genome sequencing and annotation.</title>
        <authorList>
            <consortium name="The Broad Institute Genomics Platform"/>
            <consortium name="The Broad Institute Genome Sequencing Center for Infectious Disease"/>
            <person name="Wu L."/>
            <person name="Ma J."/>
        </authorList>
    </citation>
    <scope>NUCLEOTIDE SEQUENCE [LARGE SCALE GENOMIC DNA]</scope>
    <source>
        <strain evidence="7">JCM 18127</strain>
    </source>
</reference>
<name>A0ABP8VWL7_9ACTN</name>
<evidence type="ECO:0000256" key="3">
    <source>
        <dbReference type="ARBA" id="ARBA00022801"/>
    </source>
</evidence>
<dbReference type="InterPro" id="IPR001940">
    <property type="entry name" value="Peptidase_S1C"/>
</dbReference>
<dbReference type="PRINTS" id="PR00834">
    <property type="entry name" value="PROTEASES2C"/>
</dbReference>
<feature type="compositionally biased region" description="Pro residues" evidence="4">
    <location>
        <begin position="1"/>
        <end position="13"/>
    </location>
</feature>
<dbReference type="Gene3D" id="2.40.10.10">
    <property type="entry name" value="Trypsin-like serine proteases"/>
    <property type="match status" value="2"/>
</dbReference>
<evidence type="ECO:0000256" key="1">
    <source>
        <dbReference type="ARBA" id="ARBA00010541"/>
    </source>
</evidence>
<dbReference type="SUPFAM" id="SSF50494">
    <property type="entry name" value="Trypsin-like serine proteases"/>
    <property type="match status" value="1"/>
</dbReference>
<dbReference type="PANTHER" id="PTHR43343">
    <property type="entry name" value="PEPTIDASE S12"/>
    <property type="match status" value="1"/>
</dbReference>
<dbReference type="PROSITE" id="PS50106">
    <property type="entry name" value="PDZ"/>
    <property type="match status" value="1"/>
</dbReference>
<keyword evidence="7" id="KW-1185">Reference proteome</keyword>
<comment type="caution">
    <text evidence="6">The sequence shown here is derived from an EMBL/GenBank/DDBJ whole genome shotgun (WGS) entry which is preliminary data.</text>
</comment>
<dbReference type="Pfam" id="PF13180">
    <property type="entry name" value="PDZ_2"/>
    <property type="match status" value="1"/>
</dbReference>
<dbReference type="Gene3D" id="2.30.42.10">
    <property type="match status" value="1"/>
</dbReference>
<dbReference type="PANTHER" id="PTHR43343:SF3">
    <property type="entry name" value="PROTEASE DO-LIKE 8, CHLOROPLASTIC"/>
    <property type="match status" value="1"/>
</dbReference>
<dbReference type="InterPro" id="IPR043504">
    <property type="entry name" value="Peptidase_S1_PA_chymotrypsin"/>
</dbReference>
<dbReference type="Proteomes" id="UP001500621">
    <property type="component" value="Unassembled WGS sequence"/>
</dbReference>